<name>A0A4S1CM44_9BACT</name>
<comment type="caution">
    <text evidence="2">The sequence shown here is derived from an EMBL/GenBank/DDBJ whole genome shotgun (WGS) entry which is preliminary data.</text>
</comment>
<gene>
    <name evidence="2" type="ORF">E4633_05070</name>
</gene>
<dbReference type="InterPro" id="IPR043781">
    <property type="entry name" value="DUF5723"/>
</dbReference>
<accession>A0A4S1CM44</accession>
<dbReference type="AlphaFoldDB" id="A0A4S1CM44"/>
<evidence type="ECO:0000313" key="2">
    <source>
        <dbReference type="EMBL" id="TGU74834.1"/>
    </source>
</evidence>
<protein>
    <recommendedName>
        <fullName evidence="1">DUF5723 domain-containing protein</fullName>
    </recommendedName>
</protein>
<dbReference type="RefSeq" id="WP_135869156.1">
    <property type="nucleotide sequence ID" value="NZ_SRSC01000001.1"/>
</dbReference>
<sequence length="394" mass="42841">MNHALQGGRKASLFLPPLRAAALTCCITIILAASQAWGAVPMSGFNPALLVGHKDGAFLEASAFAADTVLPVMSIIDDNWNGRFTPKEHNLADLYWYAGSGVVARNWRVAAFNRGELFVDSNRDSIEFIYSVKKKLDLTKGRRYQADIRMRGWTASGVEVSRGASLDAVLPGLSAGLTLRVMMPHYLQYGSMSGAVTATGSKSYDYDLYLDYAYGHNILYRVEDETLGSGYGYSADLGASYRRGGWHAELLVRDLAGALMWDSVPYTKAYAVNPTSTTAPNGYQDFTPSISGYEGKKSLRQTIPVKTDLSLGYDYGSLSAGGTCIFVQGRPRTWLSADYRFGTVADLSLAYNIDYAAFSLAVASHGFKVGATLSDPNPRDARALGAELSYLYSW</sequence>
<dbReference type="Pfam" id="PF18990">
    <property type="entry name" value="DUF5723"/>
    <property type="match status" value="1"/>
</dbReference>
<keyword evidence="3" id="KW-1185">Reference proteome</keyword>
<dbReference type="Proteomes" id="UP000306416">
    <property type="component" value="Unassembled WGS sequence"/>
</dbReference>
<evidence type="ECO:0000313" key="3">
    <source>
        <dbReference type="Proteomes" id="UP000306416"/>
    </source>
</evidence>
<organism evidence="2 3">
    <name type="scientific">Geomonas terrae</name>
    <dbReference type="NCBI Taxonomy" id="2562681"/>
    <lineage>
        <taxon>Bacteria</taxon>
        <taxon>Pseudomonadati</taxon>
        <taxon>Thermodesulfobacteriota</taxon>
        <taxon>Desulfuromonadia</taxon>
        <taxon>Geobacterales</taxon>
        <taxon>Geobacteraceae</taxon>
        <taxon>Geomonas</taxon>
    </lineage>
</organism>
<proteinExistence type="predicted"/>
<reference evidence="2 3" key="1">
    <citation type="submission" date="2019-04" db="EMBL/GenBank/DDBJ databases">
        <title>Geobacter oryzae sp. nov., ferric-reducing bacteria isolated from paddy soil.</title>
        <authorList>
            <person name="Xu Z."/>
            <person name="Masuda Y."/>
            <person name="Itoh H."/>
            <person name="Senoo K."/>
        </authorList>
    </citation>
    <scope>NUCLEOTIDE SEQUENCE [LARGE SCALE GENOMIC DNA]</scope>
    <source>
        <strain evidence="2 3">Red111</strain>
    </source>
</reference>
<feature type="domain" description="DUF5723" evidence="1">
    <location>
        <begin position="179"/>
        <end position="358"/>
    </location>
</feature>
<evidence type="ECO:0000259" key="1">
    <source>
        <dbReference type="Pfam" id="PF18990"/>
    </source>
</evidence>
<dbReference type="EMBL" id="SRSC01000001">
    <property type="protein sequence ID" value="TGU74834.1"/>
    <property type="molecule type" value="Genomic_DNA"/>
</dbReference>